<dbReference type="STRING" id="451379.A0A0N5AMY5"/>
<feature type="transmembrane region" description="Helical" evidence="6">
    <location>
        <begin position="91"/>
        <end position="110"/>
    </location>
</feature>
<dbReference type="Proteomes" id="UP000046393">
    <property type="component" value="Unplaced"/>
</dbReference>
<accession>A0A0N5AMY5</accession>
<dbReference type="WBParaSite" id="SMUV_0000595801-mRNA-1">
    <property type="protein sequence ID" value="SMUV_0000595801-mRNA-1"/>
    <property type="gene ID" value="SMUV_0000595801"/>
</dbReference>
<evidence type="ECO:0000256" key="6">
    <source>
        <dbReference type="SAM" id="Phobius"/>
    </source>
</evidence>
<name>A0A0N5AMY5_9BILA</name>
<comment type="subcellular location">
    <subcellularLocation>
        <location evidence="1">Membrane</location>
        <topology evidence="1">Multi-pass membrane protein</topology>
    </subcellularLocation>
</comment>
<keyword evidence="4 6" id="KW-1133">Transmembrane helix</keyword>
<evidence type="ECO:0000313" key="8">
    <source>
        <dbReference type="WBParaSite" id="SMUV_0000595801-mRNA-1"/>
    </source>
</evidence>
<proteinExistence type="inferred from homology"/>
<keyword evidence="5 6" id="KW-0472">Membrane</keyword>
<dbReference type="GO" id="GO:0016020">
    <property type="term" value="C:membrane"/>
    <property type="evidence" value="ECO:0007669"/>
    <property type="project" value="UniProtKB-SubCell"/>
</dbReference>
<dbReference type="PANTHER" id="PTHR43461">
    <property type="entry name" value="TRANSMEMBRANE PROTEIN 256"/>
    <property type="match status" value="1"/>
</dbReference>
<keyword evidence="3 6" id="KW-0812">Transmembrane</keyword>
<protein>
    <submittedName>
        <fullName evidence="8">DUF423 domain-containing protein</fullName>
    </submittedName>
</protein>
<dbReference type="AlphaFoldDB" id="A0A0N5AMY5"/>
<evidence type="ECO:0000256" key="3">
    <source>
        <dbReference type="ARBA" id="ARBA00022692"/>
    </source>
</evidence>
<evidence type="ECO:0000256" key="2">
    <source>
        <dbReference type="ARBA" id="ARBA00006208"/>
    </source>
</evidence>
<keyword evidence="7" id="KW-1185">Reference proteome</keyword>
<feature type="transmembrane region" description="Helical" evidence="6">
    <location>
        <begin position="64"/>
        <end position="84"/>
    </location>
</feature>
<evidence type="ECO:0000256" key="4">
    <source>
        <dbReference type="ARBA" id="ARBA00022989"/>
    </source>
</evidence>
<organism evidence="7 8">
    <name type="scientific">Syphacia muris</name>
    <dbReference type="NCBI Taxonomy" id="451379"/>
    <lineage>
        <taxon>Eukaryota</taxon>
        <taxon>Metazoa</taxon>
        <taxon>Ecdysozoa</taxon>
        <taxon>Nematoda</taxon>
        <taxon>Chromadorea</taxon>
        <taxon>Rhabditida</taxon>
        <taxon>Spirurina</taxon>
        <taxon>Oxyuridomorpha</taxon>
        <taxon>Oxyuroidea</taxon>
        <taxon>Oxyuridae</taxon>
        <taxon>Syphacia</taxon>
    </lineage>
</organism>
<dbReference type="PANTHER" id="PTHR43461:SF1">
    <property type="entry name" value="TRANSMEMBRANE PROTEIN 256"/>
    <property type="match status" value="1"/>
</dbReference>
<dbReference type="Pfam" id="PF04241">
    <property type="entry name" value="DUF423"/>
    <property type="match status" value="1"/>
</dbReference>
<comment type="similarity">
    <text evidence="2">Belongs to the TMEM256 family.</text>
</comment>
<evidence type="ECO:0000313" key="7">
    <source>
        <dbReference type="Proteomes" id="UP000046393"/>
    </source>
</evidence>
<reference evidence="8" key="1">
    <citation type="submission" date="2017-02" db="UniProtKB">
        <authorList>
            <consortium name="WormBaseParasite"/>
        </authorList>
    </citation>
    <scope>IDENTIFICATION</scope>
</reference>
<evidence type="ECO:0000256" key="5">
    <source>
        <dbReference type="ARBA" id="ARBA00023136"/>
    </source>
</evidence>
<dbReference type="InterPro" id="IPR006696">
    <property type="entry name" value="DUF423"/>
</dbReference>
<evidence type="ECO:0000256" key="1">
    <source>
        <dbReference type="ARBA" id="ARBA00004141"/>
    </source>
</evidence>
<sequence length="112" mass="12292">MNSSIIRLAGLSGAIAVAVGAYGSHVLRERVTDQRRLNAFQVGSRYHFFHTLALFGVAKASYPLLSSVLFVSGMTVFCGTIYWYSICGNEYVRRFTPIGGVTLIVAWLTLVL</sequence>